<proteinExistence type="predicted"/>
<feature type="region of interest" description="Disordered" evidence="1">
    <location>
        <begin position="1"/>
        <end position="78"/>
    </location>
</feature>
<evidence type="ECO:0000313" key="3">
    <source>
        <dbReference type="Proteomes" id="UP000281553"/>
    </source>
</evidence>
<reference evidence="2 3" key="1">
    <citation type="submission" date="2018-11" db="EMBL/GenBank/DDBJ databases">
        <authorList>
            <consortium name="Pathogen Informatics"/>
        </authorList>
    </citation>
    <scope>NUCLEOTIDE SEQUENCE [LARGE SCALE GENOMIC DNA]</scope>
</reference>
<keyword evidence="3" id="KW-1185">Reference proteome</keyword>
<dbReference type="Proteomes" id="UP000281553">
    <property type="component" value="Unassembled WGS sequence"/>
</dbReference>
<feature type="compositionally biased region" description="Basic and acidic residues" evidence="1">
    <location>
        <begin position="26"/>
        <end position="36"/>
    </location>
</feature>
<gene>
    <name evidence="2" type="ORF">DILT_LOCUS12446</name>
</gene>
<sequence>MAVVHGPPASHSLADPSTRQSPSREVSPRRPDDTDYVRSVPPSATVMQRLQTSVQPKLKPKSWTRGDASPIFSATADM</sequence>
<organism evidence="2 3">
    <name type="scientific">Dibothriocephalus latus</name>
    <name type="common">Fish tapeworm</name>
    <name type="synonym">Diphyllobothrium latum</name>
    <dbReference type="NCBI Taxonomy" id="60516"/>
    <lineage>
        <taxon>Eukaryota</taxon>
        <taxon>Metazoa</taxon>
        <taxon>Spiralia</taxon>
        <taxon>Lophotrochozoa</taxon>
        <taxon>Platyhelminthes</taxon>
        <taxon>Cestoda</taxon>
        <taxon>Eucestoda</taxon>
        <taxon>Diphyllobothriidea</taxon>
        <taxon>Diphyllobothriidae</taxon>
        <taxon>Dibothriocephalus</taxon>
    </lineage>
</organism>
<dbReference type="EMBL" id="UYRU01066486">
    <property type="protein sequence ID" value="VDN16615.1"/>
    <property type="molecule type" value="Genomic_DNA"/>
</dbReference>
<evidence type="ECO:0000256" key="1">
    <source>
        <dbReference type="SAM" id="MobiDB-lite"/>
    </source>
</evidence>
<feature type="compositionally biased region" description="Polar residues" evidence="1">
    <location>
        <begin position="45"/>
        <end position="55"/>
    </location>
</feature>
<evidence type="ECO:0000313" key="2">
    <source>
        <dbReference type="EMBL" id="VDN16615.1"/>
    </source>
</evidence>
<accession>A0A3P7LI92</accession>
<protein>
    <submittedName>
        <fullName evidence="2">Uncharacterized protein</fullName>
    </submittedName>
</protein>
<feature type="compositionally biased region" description="Polar residues" evidence="1">
    <location>
        <begin position="15"/>
        <end position="24"/>
    </location>
</feature>
<dbReference type="AlphaFoldDB" id="A0A3P7LI92"/>
<name>A0A3P7LI92_DIBLA</name>